<evidence type="ECO:0000313" key="2">
    <source>
        <dbReference type="EMBL" id="KQS62567.1"/>
    </source>
</evidence>
<protein>
    <submittedName>
        <fullName evidence="2">Uncharacterized protein, isoform B</fullName>
    </submittedName>
</protein>
<dbReference type="EMBL" id="CH954179">
    <property type="protein sequence ID" value="KQS62567.1"/>
    <property type="molecule type" value="Genomic_DNA"/>
</dbReference>
<feature type="region of interest" description="Disordered" evidence="1">
    <location>
        <begin position="1"/>
        <end position="20"/>
    </location>
</feature>
<reference evidence="2 3" key="1">
    <citation type="journal article" date="2007" name="Nature">
        <title>Evolution of genes and genomes on the Drosophila phylogeny.</title>
        <authorList>
            <consortium name="Drosophila 12 Genomes Consortium"/>
            <person name="Clark A.G."/>
            <person name="Eisen M.B."/>
            <person name="Smith D.R."/>
            <person name="Bergman C.M."/>
            <person name="Oliver B."/>
            <person name="Markow T.A."/>
            <person name="Kaufman T.C."/>
            <person name="Kellis M."/>
            <person name="Gelbart W."/>
            <person name="Iyer V.N."/>
            <person name="Pollard D.A."/>
            <person name="Sackton T.B."/>
            <person name="Larracuente A.M."/>
            <person name="Singh N.D."/>
            <person name="Abad J.P."/>
            <person name="Abt D.N."/>
            <person name="Adryan B."/>
            <person name="Aguade M."/>
            <person name="Akashi H."/>
            <person name="Anderson W.W."/>
            <person name="Aquadro C.F."/>
            <person name="Ardell D.H."/>
            <person name="Arguello R."/>
            <person name="Artieri C.G."/>
            <person name="Barbash D.A."/>
            <person name="Barker D."/>
            <person name="Barsanti P."/>
            <person name="Batterham P."/>
            <person name="Batzoglou S."/>
            <person name="Begun D."/>
            <person name="Bhutkar A."/>
            <person name="Blanco E."/>
            <person name="Bosak S.A."/>
            <person name="Bradley R.K."/>
            <person name="Brand A.D."/>
            <person name="Brent M.R."/>
            <person name="Brooks A.N."/>
            <person name="Brown R.H."/>
            <person name="Butlin R.K."/>
            <person name="Caggese C."/>
            <person name="Calvi B.R."/>
            <person name="Bernardo de Carvalho A."/>
            <person name="Caspi A."/>
            <person name="Castrezana S."/>
            <person name="Celniker S.E."/>
            <person name="Chang J.L."/>
            <person name="Chapple C."/>
            <person name="Chatterji S."/>
            <person name="Chinwalla A."/>
            <person name="Civetta A."/>
            <person name="Clifton S.W."/>
            <person name="Comeron J.M."/>
            <person name="Costello J.C."/>
            <person name="Coyne J.A."/>
            <person name="Daub J."/>
            <person name="David R.G."/>
            <person name="Delcher A.L."/>
            <person name="Delehaunty K."/>
            <person name="Do C.B."/>
            <person name="Ebling H."/>
            <person name="Edwards K."/>
            <person name="Eickbush T."/>
            <person name="Evans J.D."/>
            <person name="Filipski A."/>
            <person name="Findeiss S."/>
            <person name="Freyhult E."/>
            <person name="Fulton L."/>
            <person name="Fulton R."/>
            <person name="Garcia A.C."/>
            <person name="Gardiner A."/>
            <person name="Garfield D.A."/>
            <person name="Garvin B.E."/>
            <person name="Gibson G."/>
            <person name="Gilbert D."/>
            <person name="Gnerre S."/>
            <person name="Godfrey J."/>
            <person name="Good R."/>
            <person name="Gotea V."/>
            <person name="Gravely B."/>
            <person name="Greenberg A.J."/>
            <person name="Griffiths-Jones S."/>
            <person name="Gross S."/>
            <person name="Guigo R."/>
            <person name="Gustafson E.A."/>
            <person name="Haerty W."/>
            <person name="Hahn M.W."/>
            <person name="Halligan D.L."/>
            <person name="Halpern A.L."/>
            <person name="Halter G.M."/>
            <person name="Han M.V."/>
            <person name="Heger A."/>
            <person name="Hillier L."/>
            <person name="Hinrichs A.S."/>
            <person name="Holmes I."/>
            <person name="Hoskins R.A."/>
            <person name="Hubisz M.J."/>
            <person name="Hultmark D."/>
            <person name="Huntley M.A."/>
            <person name="Jaffe D.B."/>
            <person name="Jagadeeshan S."/>
            <person name="Jeck W.R."/>
            <person name="Johnson J."/>
            <person name="Jones C.D."/>
            <person name="Jordan W.C."/>
            <person name="Karpen G.H."/>
            <person name="Kataoka E."/>
            <person name="Keightley P.D."/>
            <person name="Kheradpour P."/>
            <person name="Kirkness E.F."/>
            <person name="Koerich L.B."/>
            <person name="Kristiansen K."/>
            <person name="Kudrna D."/>
            <person name="Kulathinal R.J."/>
            <person name="Kumar S."/>
            <person name="Kwok R."/>
            <person name="Lander E."/>
            <person name="Langley C.H."/>
            <person name="Lapoint R."/>
            <person name="Lazzaro B.P."/>
            <person name="Lee S.J."/>
            <person name="Levesque L."/>
            <person name="Li R."/>
            <person name="Lin C.F."/>
            <person name="Lin M.F."/>
            <person name="Lindblad-Toh K."/>
            <person name="Llopart A."/>
            <person name="Long M."/>
            <person name="Low L."/>
            <person name="Lozovsky E."/>
            <person name="Lu J."/>
            <person name="Luo M."/>
            <person name="Machado C.A."/>
            <person name="Makalowski W."/>
            <person name="Marzo M."/>
            <person name="Matsuda M."/>
            <person name="Matzkin L."/>
            <person name="McAllister B."/>
            <person name="McBride C.S."/>
            <person name="McKernan B."/>
            <person name="McKernan K."/>
            <person name="Mendez-Lago M."/>
            <person name="Minx P."/>
            <person name="Mollenhauer M.U."/>
            <person name="Montooth K."/>
            <person name="Mount S.M."/>
            <person name="Mu X."/>
            <person name="Myers E."/>
            <person name="Negre B."/>
            <person name="Newfeld S."/>
            <person name="Nielsen R."/>
            <person name="Noor M.A."/>
            <person name="O'Grady P."/>
            <person name="Pachter L."/>
            <person name="Papaceit M."/>
            <person name="Parisi M.J."/>
            <person name="Parisi M."/>
            <person name="Parts L."/>
            <person name="Pedersen J.S."/>
            <person name="Pesole G."/>
            <person name="Phillippy A.M."/>
            <person name="Ponting C.P."/>
            <person name="Pop M."/>
            <person name="Porcelli D."/>
            <person name="Powell J.R."/>
            <person name="Prohaska S."/>
            <person name="Pruitt K."/>
            <person name="Puig M."/>
            <person name="Quesneville H."/>
            <person name="Ram K.R."/>
            <person name="Rand D."/>
            <person name="Rasmussen M.D."/>
            <person name="Reed L.K."/>
            <person name="Reenan R."/>
            <person name="Reily A."/>
            <person name="Remington K.A."/>
            <person name="Rieger T.T."/>
            <person name="Ritchie M.G."/>
            <person name="Robin C."/>
            <person name="Rogers Y.H."/>
            <person name="Rohde C."/>
            <person name="Rozas J."/>
            <person name="Rubenfield M.J."/>
            <person name="Ruiz A."/>
            <person name="Russo S."/>
            <person name="Salzberg S.L."/>
            <person name="Sanchez-Gracia A."/>
            <person name="Saranga D.J."/>
            <person name="Sato H."/>
            <person name="Schaeffer S.W."/>
            <person name="Schatz M.C."/>
            <person name="Schlenke T."/>
            <person name="Schwartz R."/>
            <person name="Segarra C."/>
            <person name="Singh R.S."/>
            <person name="Sirot L."/>
            <person name="Sirota M."/>
            <person name="Sisneros N.B."/>
            <person name="Smith C.D."/>
            <person name="Smith T.F."/>
            <person name="Spieth J."/>
            <person name="Stage D.E."/>
            <person name="Stark A."/>
            <person name="Stephan W."/>
            <person name="Strausberg R.L."/>
            <person name="Strempel S."/>
            <person name="Sturgill D."/>
            <person name="Sutton G."/>
            <person name="Sutton G.G."/>
            <person name="Tao W."/>
            <person name="Teichmann S."/>
            <person name="Tobari Y.N."/>
            <person name="Tomimura Y."/>
            <person name="Tsolas J.M."/>
            <person name="Valente V.L."/>
            <person name="Venter E."/>
            <person name="Venter J.C."/>
            <person name="Vicario S."/>
            <person name="Vieira F.G."/>
            <person name="Vilella A.J."/>
            <person name="Villasante A."/>
            <person name="Walenz B."/>
            <person name="Wang J."/>
            <person name="Wasserman M."/>
            <person name="Watts T."/>
            <person name="Wilson D."/>
            <person name="Wilson R.K."/>
            <person name="Wing R.A."/>
            <person name="Wolfner M.F."/>
            <person name="Wong A."/>
            <person name="Wong G.K."/>
            <person name="Wu C.I."/>
            <person name="Wu G."/>
            <person name="Yamamoto D."/>
            <person name="Yang H.P."/>
            <person name="Yang S.P."/>
            <person name="Yorke J.A."/>
            <person name="Yoshida K."/>
            <person name="Zdobnov E."/>
            <person name="Zhang P."/>
            <person name="Zhang Y."/>
            <person name="Zimin A.V."/>
            <person name="Baldwin J."/>
            <person name="Abdouelleil A."/>
            <person name="Abdulkadir J."/>
            <person name="Abebe A."/>
            <person name="Abera B."/>
            <person name="Abreu J."/>
            <person name="Acer S.C."/>
            <person name="Aftuck L."/>
            <person name="Alexander A."/>
            <person name="An P."/>
            <person name="Anderson E."/>
            <person name="Anderson S."/>
            <person name="Arachi H."/>
            <person name="Azer M."/>
            <person name="Bachantsang P."/>
            <person name="Barry A."/>
            <person name="Bayul T."/>
            <person name="Berlin A."/>
            <person name="Bessette D."/>
            <person name="Bloom T."/>
            <person name="Blye J."/>
            <person name="Boguslavskiy L."/>
            <person name="Bonnet C."/>
            <person name="Boukhgalter B."/>
            <person name="Bourzgui I."/>
            <person name="Brown A."/>
            <person name="Cahill P."/>
            <person name="Channer S."/>
            <person name="Cheshatsang Y."/>
            <person name="Chuda L."/>
            <person name="Citroen M."/>
            <person name="Collymore A."/>
            <person name="Cooke P."/>
            <person name="Costello M."/>
            <person name="D'Aco K."/>
            <person name="Daza R."/>
            <person name="De Haan G."/>
            <person name="DeGray S."/>
            <person name="DeMaso C."/>
            <person name="Dhargay N."/>
            <person name="Dooley K."/>
            <person name="Dooley E."/>
            <person name="Doricent M."/>
            <person name="Dorje P."/>
            <person name="Dorjee K."/>
            <person name="Dupes A."/>
            <person name="Elong R."/>
            <person name="Falk J."/>
            <person name="Farina A."/>
            <person name="Faro S."/>
            <person name="Ferguson D."/>
            <person name="Fisher S."/>
            <person name="Foley C.D."/>
            <person name="Franke A."/>
            <person name="Friedrich D."/>
            <person name="Gadbois L."/>
            <person name="Gearin G."/>
            <person name="Gearin C.R."/>
            <person name="Giannoukos G."/>
            <person name="Goode T."/>
            <person name="Graham J."/>
            <person name="Grandbois E."/>
            <person name="Grewal S."/>
            <person name="Gyaltsen K."/>
            <person name="Hafez N."/>
            <person name="Hagos B."/>
            <person name="Hall J."/>
            <person name="Henson C."/>
            <person name="Hollinger A."/>
            <person name="Honan T."/>
            <person name="Huard M.D."/>
            <person name="Hughes L."/>
            <person name="Hurhula B."/>
            <person name="Husby M.E."/>
            <person name="Kamat A."/>
            <person name="Kanga B."/>
            <person name="Kashin S."/>
            <person name="Khazanovich D."/>
            <person name="Kisner P."/>
            <person name="Lance K."/>
            <person name="Lara M."/>
            <person name="Lee W."/>
            <person name="Lennon N."/>
            <person name="Letendre F."/>
            <person name="LeVine R."/>
            <person name="Lipovsky A."/>
            <person name="Liu X."/>
            <person name="Liu J."/>
            <person name="Liu S."/>
            <person name="Lokyitsang T."/>
            <person name="Lokyitsang Y."/>
            <person name="Lubonja R."/>
            <person name="Lui A."/>
            <person name="MacDonald P."/>
            <person name="Magnisalis V."/>
            <person name="Maru K."/>
            <person name="Matthews C."/>
            <person name="McCusker W."/>
            <person name="McDonough S."/>
            <person name="Mehta T."/>
            <person name="Meldrim J."/>
            <person name="Meneus L."/>
            <person name="Mihai O."/>
            <person name="Mihalev A."/>
            <person name="Mihova T."/>
            <person name="Mittelman R."/>
            <person name="Mlenga V."/>
            <person name="Montmayeur A."/>
            <person name="Mulrain L."/>
            <person name="Navidi A."/>
            <person name="Naylor J."/>
            <person name="Negash T."/>
            <person name="Nguyen T."/>
            <person name="Nguyen N."/>
            <person name="Nicol R."/>
            <person name="Norbu C."/>
            <person name="Norbu N."/>
            <person name="Novod N."/>
            <person name="O'Neill B."/>
            <person name="Osman S."/>
            <person name="Markiewicz E."/>
            <person name="Oyono O.L."/>
            <person name="Patti C."/>
            <person name="Phunkhang P."/>
            <person name="Pierre F."/>
            <person name="Priest M."/>
            <person name="Raghuraman S."/>
            <person name="Rege F."/>
            <person name="Reyes R."/>
            <person name="Rise C."/>
            <person name="Rogov P."/>
            <person name="Ross K."/>
            <person name="Ryan E."/>
            <person name="Settipalli S."/>
            <person name="Shea T."/>
            <person name="Sherpa N."/>
            <person name="Shi L."/>
            <person name="Shih D."/>
            <person name="Sparrow T."/>
            <person name="Spaulding J."/>
            <person name="Stalker J."/>
            <person name="Stange-Thomann N."/>
            <person name="Stavropoulos S."/>
            <person name="Stone C."/>
            <person name="Strader C."/>
            <person name="Tesfaye S."/>
            <person name="Thomson T."/>
            <person name="Thoulutsang Y."/>
            <person name="Thoulutsang D."/>
            <person name="Topham K."/>
            <person name="Topping I."/>
            <person name="Tsamla T."/>
            <person name="Vassiliev H."/>
            <person name="Vo A."/>
            <person name="Wangchuk T."/>
            <person name="Wangdi T."/>
            <person name="Weiand M."/>
            <person name="Wilkinson J."/>
            <person name="Wilson A."/>
            <person name="Yadav S."/>
            <person name="Young G."/>
            <person name="Yu Q."/>
            <person name="Zembek L."/>
            <person name="Zhong D."/>
            <person name="Zimmer A."/>
            <person name="Zwirko Z."/>
            <person name="Jaffe D.B."/>
            <person name="Alvarez P."/>
            <person name="Brockman W."/>
            <person name="Butler J."/>
            <person name="Chin C."/>
            <person name="Gnerre S."/>
            <person name="Grabherr M."/>
            <person name="Kleber M."/>
            <person name="Mauceli E."/>
            <person name="MacCallum I."/>
        </authorList>
    </citation>
    <scope>NUCLEOTIDE SEQUENCE [LARGE SCALE GENOMIC DNA]</scope>
    <source>
        <strain evidence="2 3">TSC#14021-0224.01</strain>
    </source>
</reference>
<dbReference type="AlphaFoldDB" id="A0A0Q5VMC3"/>
<name>A0A0Q5VMC3_DROER</name>
<reference evidence="2 3" key="2">
    <citation type="journal article" date="2008" name="Bioinformatics">
        <title>Assembly reconciliation.</title>
        <authorList>
            <person name="Zimin A.V."/>
            <person name="Smith D.R."/>
            <person name="Sutton G."/>
            <person name="Yorke J.A."/>
        </authorList>
    </citation>
    <scope>NUCLEOTIDE SEQUENCE [LARGE SCALE GENOMIC DNA]</scope>
    <source>
        <strain evidence="2 3">TSC#14021-0224.01</strain>
    </source>
</reference>
<keyword evidence="3" id="KW-1185">Reference proteome</keyword>
<dbReference type="Proteomes" id="UP000008711">
    <property type="component" value="Unassembled WGS sequence"/>
</dbReference>
<evidence type="ECO:0000313" key="3">
    <source>
        <dbReference type="Proteomes" id="UP000008711"/>
    </source>
</evidence>
<evidence type="ECO:0000256" key="1">
    <source>
        <dbReference type="SAM" id="MobiDB-lite"/>
    </source>
</evidence>
<sequence>MRDFGAEVGFKDQETEERAKDIQTHLGHSTVGSLYSKPSSSITNGVTFVKLPLVKFECSLGGVADVAAGTVELEPVVMLAAVVVAGGAPIVW</sequence>
<gene>
    <name evidence="2" type="primary">Dere\GG26259</name>
    <name evidence="2" type="synonym">GG26259</name>
    <name evidence="2" type="ORF">Dere_GG26259</name>
</gene>
<accession>A0A0Q5VMC3</accession>
<proteinExistence type="predicted"/>
<organism evidence="2 3">
    <name type="scientific">Drosophila erecta</name>
    <name type="common">Fruit fly</name>
    <dbReference type="NCBI Taxonomy" id="7220"/>
    <lineage>
        <taxon>Eukaryota</taxon>
        <taxon>Metazoa</taxon>
        <taxon>Ecdysozoa</taxon>
        <taxon>Arthropoda</taxon>
        <taxon>Hexapoda</taxon>
        <taxon>Insecta</taxon>
        <taxon>Pterygota</taxon>
        <taxon>Neoptera</taxon>
        <taxon>Endopterygota</taxon>
        <taxon>Diptera</taxon>
        <taxon>Brachycera</taxon>
        <taxon>Muscomorpha</taxon>
        <taxon>Ephydroidea</taxon>
        <taxon>Drosophilidae</taxon>
        <taxon>Drosophila</taxon>
        <taxon>Sophophora</taxon>
    </lineage>
</organism>